<dbReference type="PROSITE" id="PS01081">
    <property type="entry name" value="HTH_TETR_1"/>
    <property type="match status" value="1"/>
</dbReference>
<feature type="DNA-binding region" description="H-T-H motif" evidence="4">
    <location>
        <begin position="140"/>
        <end position="159"/>
    </location>
</feature>
<dbReference type="InterPro" id="IPR001647">
    <property type="entry name" value="HTH_TetR"/>
</dbReference>
<dbReference type="PANTHER" id="PTHR30055">
    <property type="entry name" value="HTH-TYPE TRANSCRIPTIONAL REGULATOR RUTR"/>
    <property type="match status" value="1"/>
</dbReference>
<dbReference type="SUPFAM" id="SSF46689">
    <property type="entry name" value="Homeodomain-like"/>
    <property type="match status" value="1"/>
</dbReference>
<keyword evidence="1" id="KW-0805">Transcription regulation</keyword>
<evidence type="ECO:0000313" key="7">
    <source>
        <dbReference type="EMBL" id="EUA32728.1"/>
    </source>
</evidence>
<dbReference type="InterPro" id="IPR023772">
    <property type="entry name" value="DNA-bd_HTH_TetR-type_CS"/>
</dbReference>
<dbReference type="PROSITE" id="PS50977">
    <property type="entry name" value="HTH_TETR_2"/>
    <property type="match status" value="1"/>
</dbReference>
<gene>
    <name evidence="7" type="ORF">I553_2327</name>
</gene>
<dbReference type="PRINTS" id="PR00455">
    <property type="entry name" value="HTHTETR"/>
</dbReference>
<evidence type="ECO:0000256" key="5">
    <source>
        <dbReference type="SAM" id="MobiDB-lite"/>
    </source>
</evidence>
<dbReference type="InterPro" id="IPR009057">
    <property type="entry name" value="Homeodomain-like_sf"/>
</dbReference>
<dbReference type="AlphaFoldDB" id="X8ANU5"/>
<dbReference type="EMBL" id="JAOB01000052">
    <property type="protein sequence ID" value="EUA32728.1"/>
    <property type="molecule type" value="Genomic_DNA"/>
</dbReference>
<keyword evidence="2 4" id="KW-0238">DNA-binding</keyword>
<reference evidence="7" key="1">
    <citation type="submission" date="2014-01" db="EMBL/GenBank/DDBJ databases">
        <authorList>
            <person name="Brown-Elliot B."/>
            <person name="Wallace R."/>
            <person name="Lenaerts A."/>
            <person name="Ordway D."/>
            <person name="DeGroote M.A."/>
            <person name="Parker T."/>
            <person name="Sizemore C."/>
            <person name="Tallon L.J."/>
            <person name="Sadzewicz L.K."/>
            <person name="Sengamalay N."/>
            <person name="Fraser C.M."/>
            <person name="Hine E."/>
            <person name="Shefchek K.A."/>
            <person name="Das S.P."/>
            <person name="Tettelin H."/>
        </authorList>
    </citation>
    <scope>NUCLEOTIDE SEQUENCE [LARGE SCALE GENOMIC DNA]</scope>
    <source>
        <strain evidence="7">4042</strain>
    </source>
</reference>
<evidence type="ECO:0000256" key="1">
    <source>
        <dbReference type="ARBA" id="ARBA00023015"/>
    </source>
</evidence>
<dbReference type="GO" id="GO:0003700">
    <property type="term" value="F:DNA-binding transcription factor activity"/>
    <property type="evidence" value="ECO:0007669"/>
    <property type="project" value="TreeGrafter"/>
</dbReference>
<keyword evidence="3" id="KW-0804">Transcription</keyword>
<accession>X8ANU5</accession>
<proteinExistence type="predicted"/>
<evidence type="ECO:0000259" key="6">
    <source>
        <dbReference type="PROSITE" id="PS50977"/>
    </source>
</evidence>
<feature type="domain" description="HTH tetR-type" evidence="6">
    <location>
        <begin position="117"/>
        <end position="177"/>
    </location>
</feature>
<dbReference type="GO" id="GO:0000976">
    <property type="term" value="F:transcription cis-regulatory region binding"/>
    <property type="evidence" value="ECO:0007669"/>
    <property type="project" value="TreeGrafter"/>
</dbReference>
<feature type="compositionally biased region" description="Basic residues" evidence="5">
    <location>
        <begin position="101"/>
        <end position="113"/>
    </location>
</feature>
<comment type="caution">
    <text evidence="7">The sequence shown here is derived from an EMBL/GenBank/DDBJ whole genome shotgun (WGS) entry which is preliminary data.</text>
</comment>
<organism evidence="7">
    <name type="scientific">Mycobacterium xenopi 4042</name>
    <dbReference type="NCBI Taxonomy" id="1299334"/>
    <lineage>
        <taxon>Bacteria</taxon>
        <taxon>Bacillati</taxon>
        <taxon>Actinomycetota</taxon>
        <taxon>Actinomycetes</taxon>
        <taxon>Mycobacteriales</taxon>
        <taxon>Mycobacteriaceae</taxon>
        <taxon>Mycobacterium</taxon>
    </lineage>
</organism>
<feature type="region of interest" description="Disordered" evidence="5">
    <location>
        <begin position="89"/>
        <end position="115"/>
    </location>
</feature>
<dbReference type="Gene3D" id="1.10.357.10">
    <property type="entry name" value="Tetracycline Repressor, domain 2"/>
    <property type="match status" value="1"/>
</dbReference>
<dbReference type="PATRIC" id="fig|1299334.3.peg.5546"/>
<evidence type="ECO:0000256" key="3">
    <source>
        <dbReference type="ARBA" id="ARBA00023163"/>
    </source>
</evidence>
<evidence type="ECO:0000256" key="2">
    <source>
        <dbReference type="ARBA" id="ARBA00023125"/>
    </source>
</evidence>
<sequence>MAGVGCHTGTFRLAVRGGPARFRFRRIVCHVRSCSAASRPIGRHTAAGTVQRTSKRLACTPRRRPRRLSGPTSCSAPVAAWQAALPSSYGDFGPDADGRHPERRPRRAPARRWAKTDATQGRILDAATDIFATKGFTGATLADVVAASGASIGSIYHHFGGKKELFLAIFEHMAQSVDSRIEAALHQASERLDSRRAFELHVRAYLEAMWENRRAARVLVSDDTPAGFETARRKRMTAAFGSWMSVLELDDSLRAQLLRRILVATMAESSLMAAECEDRSEVTAIIEATVEWIDRLIG</sequence>
<dbReference type="PANTHER" id="PTHR30055:SF234">
    <property type="entry name" value="HTH-TYPE TRANSCRIPTIONAL REGULATOR BETI"/>
    <property type="match status" value="1"/>
</dbReference>
<name>X8ANU5_MYCXE</name>
<evidence type="ECO:0000256" key="4">
    <source>
        <dbReference type="PROSITE-ProRule" id="PRU00335"/>
    </source>
</evidence>
<protein>
    <submittedName>
        <fullName evidence="7">Bacterial regulatory s, tetR family protein</fullName>
    </submittedName>
</protein>
<dbReference type="Pfam" id="PF00440">
    <property type="entry name" value="TetR_N"/>
    <property type="match status" value="1"/>
</dbReference>
<dbReference type="InterPro" id="IPR050109">
    <property type="entry name" value="HTH-type_TetR-like_transc_reg"/>
</dbReference>